<dbReference type="PANTHER" id="PTHR24126:SF14">
    <property type="entry name" value="ANK_REP_REGION DOMAIN-CONTAINING PROTEIN"/>
    <property type="match status" value="1"/>
</dbReference>
<accession>A0A2J6QZ36</accession>
<dbReference type="PROSITE" id="PS50088">
    <property type="entry name" value="ANK_REPEAT"/>
    <property type="match status" value="1"/>
</dbReference>
<proteinExistence type="predicted"/>
<dbReference type="EMBL" id="KZ613962">
    <property type="protein sequence ID" value="PMD31522.1"/>
    <property type="molecule type" value="Genomic_DNA"/>
</dbReference>
<dbReference type="STRING" id="1149755.A0A2J6QZ36"/>
<gene>
    <name evidence="5" type="ORF">L207DRAFT_501196</name>
</gene>
<evidence type="ECO:0000313" key="6">
    <source>
        <dbReference type="Proteomes" id="UP000235786"/>
    </source>
</evidence>
<name>A0A2J6QZ36_HYAVF</name>
<organism evidence="5 6">
    <name type="scientific">Hyaloscypha variabilis (strain UAMH 11265 / GT02V1 / F)</name>
    <name type="common">Meliniomyces variabilis</name>
    <dbReference type="NCBI Taxonomy" id="1149755"/>
    <lineage>
        <taxon>Eukaryota</taxon>
        <taxon>Fungi</taxon>
        <taxon>Dikarya</taxon>
        <taxon>Ascomycota</taxon>
        <taxon>Pezizomycotina</taxon>
        <taxon>Leotiomycetes</taxon>
        <taxon>Helotiales</taxon>
        <taxon>Hyaloscyphaceae</taxon>
        <taxon>Hyaloscypha</taxon>
        <taxon>Hyaloscypha variabilis</taxon>
    </lineage>
</organism>
<dbReference type="SMART" id="SM00248">
    <property type="entry name" value="ANK"/>
    <property type="match status" value="3"/>
</dbReference>
<dbReference type="Gene3D" id="1.25.40.20">
    <property type="entry name" value="Ankyrin repeat-containing domain"/>
    <property type="match status" value="2"/>
</dbReference>
<dbReference type="SUPFAM" id="SSF48403">
    <property type="entry name" value="Ankyrin repeat"/>
    <property type="match status" value="1"/>
</dbReference>
<evidence type="ECO:0000313" key="5">
    <source>
        <dbReference type="EMBL" id="PMD31522.1"/>
    </source>
</evidence>
<feature type="compositionally biased region" description="Polar residues" evidence="4">
    <location>
        <begin position="531"/>
        <end position="542"/>
    </location>
</feature>
<dbReference type="InterPro" id="IPR002110">
    <property type="entry name" value="Ankyrin_rpt"/>
</dbReference>
<dbReference type="Proteomes" id="UP000235786">
    <property type="component" value="Unassembled WGS sequence"/>
</dbReference>
<feature type="compositionally biased region" description="Polar residues" evidence="4">
    <location>
        <begin position="123"/>
        <end position="137"/>
    </location>
</feature>
<evidence type="ECO:0000256" key="3">
    <source>
        <dbReference type="PROSITE-ProRule" id="PRU00023"/>
    </source>
</evidence>
<evidence type="ECO:0000256" key="4">
    <source>
        <dbReference type="SAM" id="MobiDB-lite"/>
    </source>
</evidence>
<sequence length="796" mass="88663">MSVSTVYRSSSAKTSAPSSTPTASSNSGGKGAKQGRPNKWSASRQRKLARLYLYTILPREDIPRVLKDDGDNWTPGKESTAKTVNAILDKEPRWLRPKDRLDMDNKILGLSQCKTQRKFRRQWSPSSPEELQSNEPQASDAILSTEFSETPLEDLLAFAPKEPLRLFLDPSTGVQNLAHQTLSVSRQDFPFQEEPILPPSMLADISNVEGEYFDSINDADRLPGIDERSLPSTYLSTTSLKKRLSQYSSRYVKAIARIMKTHSISDSSAATTAGPAYTISINTEDASTVGARTIRPSSIVASLRSRIPRLILPDAILLLDRYVQRQGLCIPGFKSHDSKTCWCLEELDANSQVWVCQTGLINQQISDPPSHLGSLNIEFCDLFGDTVLHMLAARGADFEVIIDVLQQGVDGNAKNTAGQSFLHVLRHRFLTVLATHRRTLFYFLQKLNSFKIKFLDCDLFGRSFFHLLTRQARNLDRNSLSVLQYLNVRLPTSRDAFGWIAALDAKAAGKEFDRKCRNGNTQEHYEEAENTDGSSSQKSFDTECSPSIVCDATSIDSTPTSNDWPIASQDNLNDADALVYKHARLLEIATKAIDSPHIEDPEGRNGLQCLAEAVLDIDKKNALSENSNKRKRDQSKPDSSSKWLTIRYELAQEMVSLGVHINNYDKNGNTVLMAFVTHLPDGEDDKTLAKLFHHLIRSGANMHWRNRSGETALHIAVRLGHKVATRVLLESGANVHSRTSEGKGVLAVGETYYFRAREEPRLYASIMACMALCIQYGAVAAPTLVQEWSDRHGGFI</sequence>
<feature type="region of interest" description="Disordered" evidence="4">
    <location>
        <begin position="1"/>
        <end position="44"/>
    </location>
</feature>
<keyword evidence="2 3" id="KW-0040">ANK repeat</keyword>
<feature type="region of interest" description="Disordered" evidence="4">
    <location>
        <begin position="523"/>
        <end position="542"/>
    </location>
</feature>
<dbReference type="Pfam" id="PF12796">
    <property type="entry name" value="Ank_2"/>
    <property type="match status" value="1"/>
</dbReference>
<dbReference type="PROSITE" id="PS50297">
    <property type="entry name" value="ANK_REP_REGION"/>
    <property type="match status" value="1"/>
</dbReference>
<dbReference type="OrthoDB" id="194358at2759"/>
<dbReference type="AlphaFoldDB" id="A0A2J6QZ36"/>
<evidence type="ECO:0000256" key="2">
    <source>
        <dbReference type="ARBA" id="ARBA00023043"/>
    </source>
</evidence>
<feature type="compositionally biased region" description="Low complexity" evidence="4">
    <location>
        <begin position="9"/>
        <end position="27"/>
    </location>
</feature>
<dbReference type="PANTHER" id="PTHR24126">
    <property type="entry name" value="ANKYRIN REPEAT, PH AND SEC7 DOMAIN CONTAINING PROTEIN SECG-RELATED"/>
    <property type="match status" value="1"/>
</dbReference>
<dbReference type="InterPro" id="IPR036770">
    <property type="entry name" value="Ankyrin_rpt-contain_sf"/>
</dbReference>
<keyword evidence="1" id="KW-0677">Repeat</keyword>
<feature type="repeat" description="ANK" evidence="3">
    <location>
        <begin position="708"/>
        <end position="740"/>
    </location>
</feature>
<evidence type="ECO:0000256" key="1">
    <source>
        <dbReference type="ARBA" id="ARBA00022737"/>
    </source>
</evidence>
<protein>
    <submittedName>
        <fullName evidence="5">Ankyrin</fullName>
    </submittedName>
</protein>
<feature type="region of interest" description="Disordered" evidence="4">
    <location>
        <begin position="118"/>
        <end position="137"/>
    </location>
</feature>
<reference evidence="5 6" key="1">
    <citation type="submission" date="2016-04" db="EMBL/GenBank/DDBJ databases">
        <title>A degradative enzymes factory behind the ericoid mycorrhizal symbiosis.</title>
        <authorList>
            <consortium name="DOE Joint Genome Institute"/>
            <person name="Martino E."/>
            <person name="Morin E."/>
            <person name="Grelet G."/>
            <person name="Kuo A."/>
            <person name="Kohler A."/>
            <person name="Daghino S."/>
            <person name="Barry K."/>
            <person name="Choi C."/>
            <person name="Cichocki N."/>
            <person name="Clum A."/>
            <person name="Copeland A."/>
            <person name="Hainaut M."/>
            <person name="Haridas S."/>
            <person name="Labutti K."/>
            <person name="Lindquist E."/>
            <person name="Lipzen A."/>
            <person name="Khouja H.-R."/>
            <person name="Murat C."/>
            <person name="Ohm R."/>
            <person name="Olson A."/>
            <person name="Spatafora J."/>
            <person name="Veneault-Fourrey C."/>
            <person name="Henrissat B."/>
            <person name="Grigoriev I."/>
            <person name="Martin F."/>
            <person name="Perotto S."/>
        </authorList>
    </citation>
    <scope>NUCLEOTIDE SEQUENCE [LARGE SCALE GENOMIC DNA]</scope>
    <source>
        <strain evidence="5 6">F</strain>
    </source>
</reference>
<keyword evidence="6" id="KW-1185">Reference proteome</keyword>